<dbReference type="PANTHER" id="PTHR30098:SF2">
    <property type="entry name" value="LEUCYL_PHENYLALANYL-TRNA--PROTEIN TRANSFERASE"/>
    <property type="match status" value="1"/>
</dbReference>
<gene>
    <name evidence="4 5" type="primary">aat</name>
    <name evidence="5" type="ORF">QTP81_08265</name>
</gene>
<reference evidence="5 6" key="1">
    <citation type="submission" date="2023-06" db="EMBL/GenBank/DDBJ databases">
        <title>Alteromonas sp. ASW11-36 isolated from intertidal sand.</title>
        <authorList>
            <person name="Li Y."/>
        </authorList>
    </citation>
    <scope>NUCLEOTIDE SEQUENCE [LARGE SCALE GENOMIC DNA]</scope>
    <source>
        <strain evidence="5 6">ASW11-36</strain>
    </source>
</reference>
<keyword evidence="6" id="KW-1185">Reference proteome</keyword>
<dbReference type="GO" id="GO:0008914">
    <property type="term" value="F:leucyl-tRNA--protein transferase activity"/>
    <property type="evidence" value="ECO:0007669"/>
    <property type="project" value="UniProtKB-EC"/>
</dbReference>
<sequence length="241" mass="27526">MIQLYQLDEQHYFPPPDTALAEPNGLLAYGGDLSVDRLCAAYAQGVFPWFNPGEPYLWWSPDPRALLFCDEFHLSRSLAKLIRKNVYRITLNHAFEQVIQQCAKIPRKTTASGIAFSNSTWITESMIKAYNRFHEAGYAHSVEVWQEDELVGGLYGVSIGANFAGESMFHRKPNTSKLALAALVKHLQKFQIPVIDCQLDNPHLSSLGCRNVPRREFLEMLKVSRKQWVSEDLWQPQQINC</sequence>
<dbReference type="EMBL" id="JAUCBP010000007">
    <property type="protein sequence ID" value="MDM7860587.1"/>
    <property type="molecule type" value="Genomic_DNA"/>
</dbReference>
<dbReference type="EC" id="2.3.2.6" evidence="4"/>
<dbReference type="Gene3D" id="3.30.70.3550">
    <property type="entry name" value="Leucyl/phenylalanyl-tRNA-protein transferase, N-terminal domain"/>
    <property type="match status" value="1"/>
</dbReference>
<dbReference type="InterPro" id="IPR042203">
    <property type="entry name" value="Leu/Phe-tRNA_Trfase_C"/>
</dbReference>
<comment type="catalytic activity">
    <reaction evidence="4">
        <text>L-phenylalanyl-tRNA(Phe) + an N-terminal L-alpha-aminoacyl-[protein] = an N-terminal L-phenylalanyl-L-alpha-aminoacyl-[protein] + tRNA(Phe)</text>
        <dbReference type="Rhea" id="RHEA:43632"/>
        <dbReference type="Rhea" id="RHEA-COMP:9668"/>
        <dbReference type="Rhea" id="RHEA-COMP:9699"/>
        <dbReference type="Rhea" id="RHEA-COMP:10636"/>
        <dbReference type="Rhea" id="RHEA-COMP:10637"/>
        <dbReference type="ChEBI" id="CHEBI:78442"/>
        <dbReference type="ChEBI" id="CHEBI:78531"/>
        <dbReference type="ChEBI" id="CHEBI:78597"/>
        <dbReference type="ChEBI" id="CHEBI:83561"/>
        <dbReference type="EC" id="2.3.2.6"/>
    </reaction>
</comment>
<evidence type="ECO:0000256" key="1">
    <source>
        <dbReference type="ARBA" id="ARBA00022490"/>
    </source>
</evidence>
<evidence type="ECO:0000256" key="3">
    <source>
        <dbReference type="ARBA" id="ARBA00023315"/>
    </source>
</evidence>
<protein>
    <recommendedName>
        <fullName evidence="4">Leucyl/phenylalanyl-tRNA--protein transferase</fullName>
        <ecNumber evidence="4">2.3.2.6</ecNumber>
    </recommendedName>
    <alternativeName>
        <fullName evidence="4">L/F-transferase</fullName>
    </alternativeName>
    <alternativeName>
        <fullName evidence="4">Leucyltransferase</fullName>
    </alternativeName>
    <alternativeName>
        <fullName evidence="4">Phenyalanyltransferase</fullName>
    </alternativeName>
</protein>
<dbReference type="Pfam" id="PF03588">
    <property type="entry name" value="Leu_Phe_trans"/>
    <property type="match status" value="1"/>
</dbReference>
<dbReference type="Gene3D" id="3.40.630.70">
    <property type="entry name" value="Leucyl/phenylalanyl-tRNA-protein transferase, C-terminal domain"/>
    <property type="match status" value="1"/>
</dbReference>
<comment type="similarity">
    <text evidence="4">Belongs to the L/F-transferase family.</text>
</comment>
<dbReference type="NCBIfam" id="TIGR00667">
    <property type="entry name" value="aat"/>
    <property type="match status" value="1"/>
</dbReference>
<accession>A0ABT7SWM5</accession>
<evidence type="ECO:0000313" key="5">
    <source>
        <dbReference type="EMBL" id="MDM7860587.1"/>
    </source>
</evidence>
<comment type="catalytic activity">
    <reaction evidence="4">
        <text>N-terminal L-lysyl-[protein] + L-leucyl-tRNA(Leu) = N-terminal L-leucyl-L-lysyl-[protein] + tRNA(Leu) + H(+)</text>
        <dbReference type="Rhea" id="RHEA:12340"/>
        <dbReference type="Rhea" id="RHEA-COMP:9613"/>
        <dbReference type="Rhea" id="RHEA-COMP:9622"/>
        <dbReference type="Rhea" id="RHEA-COMP:12670"/>
        <dbReference type="Rhea" id="RHEA-COMP:12671"/>
        <dbReference type="ChEBI" id="CHEBI:15378"/>
        <dbReference type="ChEBI" id="CHEBI:65249"/>
        <dbReference type="ChEBI" id="CHEBI:78442"/>
        <dbReference type="ChEBI" id="CHEBI:78494"/>
        <dbReference type="ChEBI" id="CHEBI:133043"/>
        <dbReference type="EC" id="2.3.2.6"/>
    </reaction>
</comment>
<comment type="catalytic activity">
    <reaction evidence="4">
        <text>N-terminal L-arginyl-[protein] + L-leucyl-tRNA(Leu) = N-terminal L-leucyl-L-arginyl-[protein] + tRNA(Leu) + H(+)</text>
        <dbReference type="Rhea" id="RHEA:50416"/>
        <dbReference type="Rhea" id="RHEA-COMP:9613"/>
        <dbReference type="Rhea" id="RHEA-COMP:9622"/>
        <dbReference type="Rhea" id="RHEA-COMP:12672"/>
        <dbReference type="Rhea" id="RHEA-COMP:12673"/>
        <dbReference type="ChEBI" id="CHEBI:15378"/>
        <dbReference type="ChEBI" id="CHEBI:64719"/>
        <dbReference type="ChEBI" id="CHEBI:78442"/>
        <dbReference type="ChEBI" id="CHEBI:78494"/>
        <dbReference type="ChEBI" id="CHEBI:133044"/>
        <dbReference type="EC" id="2.3.2.6"/>
    </reaction>
</comment>
<evidence type="ECO:0000256" key="4">
    <source>
        <dbReference type="HAMAP-Rule" id="MF_00688"/>
    </source>
</evidence>
<comment type="function">
    <text evidence="4">Functions in the N-end rule pathway of protein degradation where it conjugates Leu, Phe and, less efficiently, Met from aminoacyl-tRNAs to the N-termini of proteins containing an N-terminal arginine or lysine.</text>
</comment>
<name>A0ABT7SWM5_9ALTE</name>
<comment type="subcellular location">
    <subcellularLocation>
        <location evidence="4">Cytoplasm</location>
    </subcellularLocation>
</comment>
<dbReference type="Proteomes" id="UP001234343">
    <property type="component" value="Unassembled WGS sequence"/>
</dbReference>
<dbReference type="InterPro" id="IPR042221">
    <property type="entry name" value="Leu/Phe-tRNA_Trfase_N"/>
</dbReference>
<evidence type="ECO:0000313" key="6">
    <source>
        <dbReference type="Proteomes" id="UP001234343"/>
    </source>
</evidence>
<comment type="caution">
    <text evidence="5">The sequence shown here is derived from an EMBL/GenBank/DDBJ whole genome shotgun (WGS) entry which is preliminary data.</text>
</comment>
<keyword evidence="2 4" id="KW-0808">Transferase</keyword>
<dbReference type="RefSeq" id="WP_289364879.1">
    <property type="nucleotide sequence ID" value="NZ_JAUCBP010000007.1"/>
</dbReference>
<dbReference type="PANTHER" id="PTHR30098">
    <property type="entry name" value="LEUCYL/PHENYLALANYL-TRNA--PROTEIN TRANSFERASE"/>
    <property type="match status" value="1"/>
</dbReference>
<dbReference type="SUPFAM" id="SSF55729">
    <property type="entry name" value="Acyl-CoA N-acyltransferases (Nat)"/>
    <property type="match status" value="1"/>
</dbReference>
<dbReference type="InterPro" id="IPR016181">
    <property type="entry name" value="Acyl_CoA_acyltransferase"/>
</dbReference>
<dbReference type="InterPro" id="IPR004616">
    <property type="entry name" value="Leu/Phe-tRNA_Trfase"/>
</dbReference>
<dbReference type="HAMAP" id="MF_00688">
    <property type="entry name" value="Leu_Phe_trans"/>
    <property type="match status" value="1"/>
</dbReference>
<keyword evidence="1 4" id="KW-0963">Cytoplasm</keyword>
<evidence type="ECO:0000256" key="2">
    <source>
        <dbReference type="ARBA" id="ARBA00022679"/>
    </source>
</evidence>
<keyword evidence="3 4" id="KW-0012">Acyltransferase</keyword>
<proteinExistence type="inferred from homology"/>
<organism evidence="5 6">
    <name type="scientific">Alteromonas arenosi</name>
    <dbReference type="NCBI Taxonomy" id="3055817"/>
    <lineage>
        <taxon>Bacteria</taxon>
        <taxon>Pseudomonadati</taxon>
        <taxon>Pseudomonadota</taxon>
        <taxon>Gammaproteobacteria</taxon>
        <taxon>Alteromonadales</taxon>
        <taxon>Alteromonadaceae</taxon>
        <taxon>Alteromonas/Salinimonas group</taxon>
        <taxon>Alteromonas</taxon>
    </lineage>
</organism>